<gene>
    <name evidence="1" type="ORF">INT45_002743</name>
</gene>
<dbReference type="Proteomes" id="UP000646827">
    <property type="component" value="Unassembled WGS sequence"/>
</dbReference>
<accession>A0A8H7VIF2</accession>
<organism evidence="1 2">
    <name type="scientific">Circinella minor</name>
    <dbReference type="NCBI Taxonomy" id="1195481"/>
    <lineage>
        <taxon>Eukaryota</taxon>
        <taxon>Fungi</taxon>
        <taxon>Fungi incertae sedis</taxon>
        <taxon>Mucoromycota</taxon>
        <taxon>Mucoromycotina</taxon>
        <taxon>Mucoromycetes</taxon>
        <taxon>Mucorales</taxon>
        <taxon>Lichtheimiaceae</taxon>
        <taxon>Circinella</taxon>
    </lineage>
</organism>
<dbReference type="OrthoDB" id="2267145at2759"/>
<protein>
    <submittedName>
        <fullName evidence="1">Uncharacterized protein</fullName>
    </submittedName>
</protein>
<keyword evidence="2" id="KW-1185">Reference proteome</keyword>
<name>A0A8H7VIF2_9FUNG</name>
<dbReference type="EMBL" id="JAEPRB010000102">
    <property type="protein sequence ID" value="KAG2221705.1"/>
    <property type="molecule type" value="Genomic_DNA"/>
</dbReference>
<dbReference type="AlphaFoldDB" id="A0A8H7VIF2"/>
<sequence length="431" mass="49686">MGDFVKYTKDYIHHKLQRAETHQDILTINSTKKQQTLLFDALENNALETLKQDVARSVHSTEEASSFIVDLGKSAVIDLPNLVTIKRSKHATDLRKMFENDHQISRYTIRMLRTNGVCLQAVMTDWAHPRRKLQHRQFKYLPEIRKFAFRKCEELGQHDSNLLDEYEGVFGINLGETWTAGAFYLPTDTEHQPGVQHTIRRDELYGREPINRKWLENRNEQTSVHNIQRDLAKSGGSKTSNVDTKMSMRSEIDKACERIINMADASRQRAIEEGALSELSTRKNKFLIGMGLDRMDTGNRKGAKSGLAQQFADKLYDHAKARQEPVQIDLSRIDEYCSSKLCCHCFMEGEIMYVEYLRRSPAPSRQFYKDNLDNQGKEKVIRILVCENCHKKFHRDRSAGSVQASIATSSILEHGQRPQAVIRKSRRINSQ</sequence>
<comment type="caution">
    <text evidence="1">The sequence shown here is derived from an EMBL/GenBank/DDBJ whole genome shotgun (WGS) entry which is preliminary data.</text>
</comment>
<evidence type="ECO:0000313" key="1">
    <source>
        <dbReference type="EMBL" id="KAG2221705.1"/>
    </source>
</evidence>
<proteinExistence type="predicted"/>
<reference evidence="1 2" key="1">
    <citation type="submission" date="2020-12" db="EMBL/GenBank/DDBJ databases">
        <title>Metabolic potential, ecology and presence of endohyphal bacteria is reflected in genomic diversity of Mucoromycotina.</title>
        <authorList>
            <person name="Muszewska A."/>
            <person name="Okrasinska A."/>
            <person name="Steczkiewicz K."/>
            <person name="Drgas O."/>
            <person name="Orlowska M."/>
            <person name="Perlinska-Lenart U."/>
            <person name="Aleksandrzak-Piekarczyk T."/>
            <person name="Szatraj K."/>
            <person name="Zielenkiewicz U."/>
            <person name="Pilsyk S."/>
            <person name="Malc E."/>
            <person name="Mieczkowski P."/>
            <person name="Kruszewska J.S."/>
            <person name="Biernat P."/>
            <person name="Pawlowska J."/>
        </authorList>
    </citation>
    <scope>NUCLEOTIDE SEQUENCE [LARGE SCALE GENOMIC DNA]</scope>
    <source>
        <strain evidence="1 2">CBS 142.35</strain>
    </source>
</reference>
<evidence type="ECO:0000313" key="2">
    <source>
        <dbReference type="Proteomes" id="UP000646827"/>
    </source>
</evidence>